<evidence type="ECO:0000256" key="1">
    <source>
        <dbReference type="SAM" id="Phobius"/>
    </source>
</evidence>
<dbReference type="EMBL" id="WTYF01000004">
    <property type="protein sequence ID" value="MXO52153.1"/>
    <property type="molecule type" value="Genomic_DNA"/>
</dbReference>
<keyword evidence="1" id="KW-0472">Membrane</keyword>
<accession>A0A844Y4B8</accession>
<gene>
    <name evidence="3" type="ORF">GRI42_12640</name>
</gene>
<evidence type="ECO:0000313" key="4">
    <source>
        <dbReference type="Proteomes" id="UP000444185"/>
    </source>
</evidence>
<name>A0A844Y4B8_9SPHN</name>
<dbReference type="OrthoDB" id="7449015at2"/>
<proteinExistence type="predicted"/>
<dbReference type="Proteomes" id="UP000444185">
    <property type="component" value="Unassembled WGS sequence"/>
</dbReference>
<protein>
    <submittedName>
        <fullName evidence="3">Pilus assembly protein TadE</fullName>
    </submittedName>
</protein>
<keyword evidence="4" id="KW-1185">Reference proteome</keyword>
<comment type="caution">
    <text evidence="3">The sequence shown here is derived from an EMBL/GenBank/DDBJ whole genome shotgun (WGS) entry which is preliminary data.</text>
</comment>
<dbReference type="RefSeq" id="WP_160608819.1">
    <property type="nucleotide sequence ID" value="NZ_WTYF01000004.1"/>
</dbReference>
<sequence>MKALRIFAIRDDGAAAAEMALMLPLLLVMLFGGFEAGHYFYTEQKIVQAVREGARYAGRRPFADFPCSGAASAAAVSAVKTVTRTGTLNGTTPRISNWDANLITVTHTCDASYASQGIFKGNAGGAPVVTVTAAATYPSLFGALGLIDGTYQVRSSAQAVVNGI</sequence>
<evidence type="ECO:0000259" key="2">
    <source>
        <dbReference type="Pfam" id="PF07811"/>
    </source>
</evidence>
<organism evidence="3 4">
    <name type="scientific">Qipengyuania gaetbuli</name>
    <dbReference type="NCBI Taxonomy" id="266952"/>
    <lineage>
        <taxon>Bacteria</taxon>
        <taxon>Pseudomonadati</taxon>
        <taxon>Pseudomonadota</taxon>
        <taxon>Alphaproteobacteria</taxon>
        <taxon>Sphingomonadales</taxon>
        <taxon>Erythrobacteraceae</taxon>
        <taxon>Qipengyuania</taxon>
    </lineage>
</organism>
<feature type="domain" description="TadE-like" evidence="2">
    <location>
        <begin position="13"/>
        <end position="55"/>
    </location>
</feature>
<reference evidence="3 4" key="1">
    <citation type="submission" date="2019-12" db="EMBL/GenBank/DDBJ databases">
        <title>Genomic-based taxomic classification of the family Erythrobacteraceae.</title>
        <authorList>
            <person name="Xu L."/>
        </authorList>
    </citation>
    <scope>NUCLEOTIDE SEQUENCE [LARGE SCALE GENOMIC DNA]</scope>
    <source>
        <strain evidence="3 4">DSM 16225</strain>
    </source>
</reference>
<evidence type="ECO:0000313" key="3">
    <source>
        <dbReference type="EMBL" id="MXO52153.1"/>
    </source>
</evidence>
<dbReference type="InterPro" id="IPR012495">
    <property type="entry name" value="TadE-like_dom"/>
</dbReference>
<dbReference type="AlphaFoldDB" id="A0A844Y4B8"/>
<feature type="transmembrane region" description="Helical" evidence="1">
    <location>
        <begin position="21"/>
        <end position="41"/>
    </location>
</feature>
<keyword evidence="1" id="KW-0812">Transmembrane</keyword>
<dbReference type="Pfam" id="PF07811">
    <property type="entry name" value="TadE"/>
    <property type="match status" value="1"/>
</dbReference>
<keyword evidence="1" id="KW-1133">Transmembrane helix</keyword>